<accession>A0A016XIF2</accession>
<evidence type="ECO:0000256" key="1">
    <source>
        <dbReference type="SAM" id="SignalP"/>
    </source>
</evidence>
<dbReference type="Proteomes" id="UP000023268">
    <property type="component" value="Unassembled WGS sequence"/>
</dbReference>
<dbReference type="Pfam" id="PF04214">
    <property type="entry name" value="DUF411"/>
    <property type="match status" value="1"/>
</dbReference>
<reference evidence="2 3" key="1">
    <citation type="submission" date="2014-02" db="EMBL/GenBank/DDBJ databases">
        <title>Draft Genome of Hylemonella gracilis isolated from the Niagara River.</title>
        <authorList>
            <person name="Pawlowski D.R."/>
            <person name="Koudelka G.B."/>
        </authorList>
    </citation>
    <scope>NUCLEOTIDE SEQUENCE [LARGE SCALE GENOMIC DNA]</scope>
    <source>
        <strain evidence="2 3">Niagara R</strain>
    </source>
</reference>
<keyword evidence="1" id="KW-0732">Signal</keyword>
<name>A0A016XIF2_9BURK</name>
<comment type="caution">
    <text evidence="2">The sequence shown here is derived from an EMBL/GenBank/DDBJ whole genome shotgun (WGS) entry which is preliminary data.</text>
</comment>
<organism evidence="2 3">
    <name type="scientific">Hylemonella gracilis str. Niagara R</name>
    <dbReference type="NCBI Taxonomy" id="1458275"/>
    <lineage>
        <taxon>Bacteria</taxon>
        <taxon>Pseudomonadati</taxon>
        <taxon>Pseudomonadota</taxon>
        <taxon>Betaproteobacteria</taxon>
        <taxon>Burkholderiales</taxon>
        <taxon>Comamonadaceae</taxon>
        <taxon>Hylemonella</taxon>
    </lineage>
</organism>
<sequence>MMQRRTCLLAGISALGGLSLGRAAAQPVQGRTAIEVWKTSNCGCCKDWLRHLEAEGFVVTAHDVRETVKNDYRRRMGLADKFGSCHTGLVQGYVIEGHVPARDIRRLLQARPVALGLAAPGMPMGSPGMDGPEYGGRRDAYDVLLVQRNGTSTVFQSYR</sequence>
<dbReference type="InterPro" id="IPR007332">
    <property type="entry name" value="DUF411"/>
</dbReference>
<feature type="signal peptide" evidence="1">
    <location>
        <begin position="1"/>
        <end position="25"/>
    </location>
</feature>
<dbReference type="EMBL" id="JEMG01000001">
    <property type="protein sequence ID" value="EYC51347.1"/>
    <property type="molecule type" value="Genomic_DNA"/>
</dbReference>
<evidence type="ECO:0000313" key="2">
    <source>
        <dbReference type="EMBL" id="EYC51347.1"/>
    </source>
</evidence>
<dbReference type="STRING" id="1458275.AZ34_09795"/>
<dbReference type="eggNOG" id="COG3019">
    <property type="taxonomic scope" value="Bacteria"/>
</dbReference>
<dbReference type="AlphaFoldDB" id="A0A016XIF2"/>
<proteinExistence type="predicted"/>
<protein>
    <submittedName>
        <fullName evidence="2">Metal-binding protein</fullName>
    </submittedName>
</protein>
<gene>
    <name evidence="2" type="ORF">AZ34_09795</name>
</gene>
<evidence type="ECO:0000313" key="3">
    <source>
        <dbReference type="Proteomes" id="UP000023268"/>
    </source>
</evidence>
<feature type="chain" id="PRO_5001491773" evidence="1">
    <location>
        <begin position="26"/>
        <end position="159"/>
    </location>
</feature>